<evidence type="ECO:0000259" key="9">
    <source>
        <dbReference type="Pfam" id="PF01490"/>
    </source>
</evidence>
<keyword evidence="5 8" id="KW-1133">Transmembrane helix</keyword>
<dbReference type="Proteomes" id="UP001205105">
    <property type="component" value="Unassembled WGS sequence"/>
</dbReference>
<dbReference type="GO" id="GO:0016020">
    <property type="term" value="C:membrane"/>
    <property type="evidence" value="ECO:0007669"/>
    <property type="project" value="UniProtKB-SubCell"/>
</dbReference>
<proteinExistence type="predicted"/>
<feature type="transmembrane region" description="Helical" evidence="8">
    <location>
        <begin position="146"/>
        <end position="167"/>
    </location>
</feature>
<dbReference type="PANTHER" id="PTHR48017">
    <property type="entry name" value="OS05G0424000 PROTEIN-RELATED"/>
    <property type="match status" value="1"/>
</dbReference>
<protein>
    <recommendedName>
        <fullName evidence="9">Amino acid transporter transmembrane domain-containing protein</fullName>
    </recommendedName>
</protein>
<accession>A0AAD5DKH2</accession>
<evidence type="ECO:0000313" key="10">
    <source>
        <dbReference type="EMBL" id="KAI7838044.1"/>
    </source>
</evidence>
<keyword evidence="2" id="KW-0813">Transport</keyword>
<keyword evidence="11" id="KW-1185">Reference proteome</keyword>
<keyword evidence="4" id="KW-0029">Amino-acid transport</keyword>
<evidence type="ECO:0000256" key="1">
    <source>
        <dbReference type="ARBA" id="ARBA00004370"/>
    </source>
</evidence>
<feature type="compositionally biased region" description="Low complexity" evidence="7">
    <location>
        <begin position="371"/>
        <end position="385"/>
    </location>
</feature>
<reference evidence="10" key="1">
    <citation type="submission" date="2020-11" db="EMBL/GenBank/DDBJ databases">
        <title>Chlorella ohadii genome sequencing and assembly.</title>
        <authorList>
            <person name="Murik O."/>
            <person name="Treves H."/>
            <person name="Kedem I."/>
            <person name="Shotland Y."/>
            <person name="Kaplan A."/>
        </authorList>
    </citation>
    <scope>NUCLEOTIDE SEQUENCE</scope>
    <source>
        <strain evidence="10">1</strain>
    </source>
</reference>
<evidence type="ECO:0000256" key="4">
    <source>
        <dbReference type="ARBA" id="ARBA00022970"/>
    </source>
</evidence>
<comment type="caution">
    <text evidence="10">The sequence shown here is derived from an EMBL/GenBank/DDBJ whole genome shotgun (WGS) entry which is preliminary data.</text>
</comment>
<comment type="subcellular location">
    <subcellularLocation>
        <location evidence="1">Membrane</location>
    </subcellularLocation>
</comment>
<feature type="transmembrane region" description="Helical" evidence="8">
    <location>
        <begin position="187"/>
        <end position="205"/>
    </location>
</feature>
<keyword evidence="6 8" id="KW-0472">Membrane</keyword>
<evidence type="ECO:0000256" key="7">
    <source>
        <dbReference type="SAM" id="MobiDB-lite"/>
    </source>
</evidence>
<evidence type="ECO:0000256" key="6">
    <source>
        <dbReference type="ARBA" id="ARBA00023136"/>
    </source>
</evidence>
<evidence type="ECO:0000313" key="11">
    <source>
        <dbReference type="Proteomes" id="UP001205105"/>
    </source>
</evidence>
<gene>
    <name evidence="10" type="ORF">COHA_008128</name>
</gene>
<sequence length="555" mass="58294">MVPSCALNFLWLTQVGWVAGPACILLFFLVQLVSSRVLAMCYAVDGQEFARFHHAVRYILGRRDGLLLGACQMVNLVLVCIAYIITGGISLSSIAKHICHMNGTENCFSSQWKLTLIFGAAEVAMSQVPSLADAAWVSVVGASTSLLYSLMALILGAVYGECAVVAGDGGGSVVGISASPSTKAFEVMNSLGAIAFAFSFSLILLEIQDTLRQPPAAAITMKKAINIAVPAAFVLYLSVAVVCYAALGDNVPGMVLSGFPQAPDWTMLLTLFALVVSMLASFQLFCQPVFDTIEGHIKAWQLRRAGLLPRSRDVEMARPAAASTGCKAGISQAEQPRDQLVHNTAPHVVLTEVGAAATTLKPRPPRHHVHASSAHPPSPAAVLPASPFDQAAGAAAARPAQGASAANSLAKSQAGAGSEEPGNGLIRTLSSARAAVSIYSASSGLGNEDMPPNETCLLPFRQRLLVRTVYVGAVTLVATVLPFFSDIVGLVGGLTYFPLSIYFPYKMYTAVYRPQGLRRAAMMAVGALMLMVAIAATIGAVHGIAQNASSYEFFS</sequence>
<organism evidence="10 11">
    <name type="scientific">Chlorella ohadii</name>
    <dbReference type="NCBI Taxonomy" id="2649997"/>
    <lineage>
        <taxon>Eukaryota</taxon>
        <taxon>Viridiplantae</taxon>
        <taxon>Chlorophyta</taxon>
        <taxon>core chlorophytes</taxon>
        <taxon>Trebouxiophyceae</taxon>
        <taxon>Chlorellales</taxon>
        <taxon>Chlorellaceae</taxon>
        <taxon>Chlorella clade</taxon>
        <taxon>Chlorella</taxon>
    </lineage>
</organism>
<feature type="transmembrane region" description="Helical" evidence="8">
    <location>
        <begin position="520"/>
        <end position="545"/>
    </location>
</feature>
<dbReference type="AlphaFoldDB" id="A0AAD5DKH2"/>
<evidence type="ECO:0000256" key="8">
    <source>
        <dbReference type="SAM" id="Phobius"/>
    </source>
</evidence>
<feature type="transmembrane region" description="Helical" evidence="8">
    <location>
        <begin position="65"/>
        <end position="85"/>
    </location>
</feature>
<dbReference type="GO" id="GO:0006865">
    <property type="term" value="P:amino acid transport"/>
    <property type="evidence" value="ECO:0007669"/>
    <property type="project" value="UniProtKB-KW"/>
</dbReference>
<feature type="transmembrane region" description="Helical" evidence="8">
    <location>
        <begin position="464"/>
        <end position="484"/>
    </location>
</feature>
<keyword evidence="3 8" id="KW-0812">Transmembrane</keyword>
<dbReference type="InterPro" id="IPR013057">
    <property type="entry name" value="AA_transpt_TM"/>
</dbReference>
<feature type="transmembrane region" description="Helical" evidence="8">
    <location>
        <begin position="225"/>
        <end position="247"/>
    </location>
</feature>
<evidence type="ECO:0000256" key="2">
    <source>
        <dbReference type="ARBA" id="ARBA00022448"/>
    </source>
</evidence>
<feature type="transmembrane region" description="Helical" evidence="8">
    <location>
        <begin position="490"/>
        <end position="508"/>
    </location>
</feature>
<name>A0AAD5DKH2_9CHLO</name>
<feature type="region of interest" description="Disordered" evidence="7">
    <location>
        <begin position="360"/>
        <end position="385"/>
    </location>
</feature>
<evidence type="ECO:0000256" key="5">
    <source>
        <dbReference type="ARBA" id="ARBA00022989"/>
    </source>
</evidence>
<dbReference type="EMBL" id="JADXDR010000137">
    <property type="protein sequence ID" value="KAI7838044.1"/>
    <property type="molecule type" value="Genomic_DNA"/>
</dbReference>
<dbReference type="Pfam" id="PF01490">
    <property type="entry name" value="Aa_trans"/>
    <property type="match status" value="1"/>
</dbReference>
<feature type="transmembrane region" description="Helical" evidence="8">
    <location>
        <begin position="17"/>
        <end position="44"/>
    </location>
</feature>
<evidence type="ECO:0000256" key="3">
    <source>
        <dbReference type="ARBA" id="ARBA00022692"/>
    </source>
</evidence>
<feature type="domain" description="Amino acid transporter transmembrane" evidence="9">
    <location>
        <begin position="13"/>
        <end position="541"/>
    </location>
</feature>
<feature type="transmembrane region" description="Helical" evidence="8">
    <location>
        <begin position="267"/>
        <end position="286"/>
    </location>
</feature>